<keyword evidence="3" id="KW-1185">Reference proteome</keyword>
<dbReference type="Proteomes" id="UP000297245">
    <property type="component" value="Unassembled WGS sequence"/>
</dbReference>
<feature type="domain" description="GAG-pre-integrase" evidence="1">
    <location>
        <begin position="7"/>
        <end position="52"/>
    </location>
</feature>
<accession>A0A4S8KL86</accession>
<gene>
    <name evidence="2" type="ORF">K435DRAFT_618633</name>
</gene>
<evidence type="ECO:0000259" key="1">
    <source>
        <dbReference type="Pfam" id="PF13976"/>
    </source>
</evidence>
<reference evidence="2 3" key="1">
    <citation type="journal article" date="2019" name="Nat. Ecol. Evol.">
        <title>Megaphylogeny resolves global patterns of mushroom evolution.</title>
        <authorList>
            <person name="Varga T."/>
            <person name="Krizsan K."/>
            <person name="Foldi C."/>
            <person name="Dima B."/>
            <person name="Sanchez-Garcia M."/>
            <person name="Sanchez-Ramirez S."/>
            <person name="Szollosi G.J."/>
            <person name="Szarkandi J.G."/>
            <person name="Papp V."/>
            <person name="Albert L."/>
            <person name="Andreopoulos W."/>
            <person name="Angelini C."/>
            <person name="Antonin V."/>
            <person name="Barry K.W."/>
            <person name="Bougher N.L."/>
            <person name="Buchanan P."/>
            <person name="Buyck B."/>
            <person name="Bense V."/>
            <person name="Catcheside P."/>
            <person name="Chovatia M."/>
            <person name="Cooper J."/>
            <person name="Damon W."/>
            <person name="Desjardin D."/>
            <person name="Finy P."/>
            <person name="Geml J."/>
            <person name="Haridas S."/>
            <person name="Hughes K."/>
            <person name="Justo A."/>
            <person name="Karasinski D."/>
            <person name="Kautmanova I."/>
            <person name="Kiss B."/>
            <person name="Kocsube S."/>
            <person name="Kotiranta H."/>
            <person name="LaButti K.M."/>
            <person name="Lechner B.E."/>
            <person name="Liimatainen K."/>
            <person name="Lipzen A."/>
            <person name="Lukacs Z."/>
            <person name="Mihaltcheva S."/>
            <person name="Morgado L.N."/>
            <person name="Niskanen T."/>
            <person name="Noordeloos M.E."/>
            <person name="Ohm R.A."/>
            <person name="Ortiz-Santana B."/>
            <person name="Ovrebo C."/>
            <person name="Racz N."/>
            <person name="Riley R."/>
            <person name="Savchenko A."/>
            <person name="Shiryaev A."/>
            <person name="Soop K."/>
            <person name="Spirin V."/>
            <person name="Szebenyi C."/>
            <person name="Tomsovsky M."/>
            <person name="Tulloss R.E."/>
            <person name="Uehling J."/>
            <person name="Grigoriev I.V."/>
            <person name="Vagvolgyi C."/>
            <person name="Papp T."/>
            <person name="Martin F.M."/>
            <person name="Miettinen O."/>
            <person name="Hibbett D.S."/>
            <person name="Nagy L.G."/>
        </authorList>
    </citation>
    <scope>NUCLEOTIDE SEQUENCE [LARGE SCALE GENOMIC DNA]</scope>
    <source>
        <strain evidence="2 3">CBS 962.96</strain>
    </source>
</reference>
<dbReference type="InterPro" id="IPR025724">
    <property type="entry name" value="GAG-pre-integrase_dom"/>
</dbReference>
<feature type="non-terminal residue" evidence="2">
    <location>
        <position position="74"/>
    </location>
</feature>
<dbReference type="EMBL" id="ML181014">
    <property type="protein sequence ID" value="THU76287.1"/>
    <property type="molecule type" value="Genomic_DNA"/>
</dbReference>
<evidence type="ECO:0000313" key="3">
    <source>
        <dbReference type="Proteomes" id="UP000297245"/>
    </source>
</evidence>
<evidence type="ECO:0000313" key="2">
    <source>
        <dbReference type="EMBL" id="THU76287.1"/>
    </source>
</evidence>
<proteinExistence type="predicted"/>
<dbReference type="Pfam" id="PF13976">
    <property type="entry name" value="gag_pre-integrs"/>
    <property type="match status" value="1"/>
</dbReference>
<protein>
    <recommendedName>
        <fullName evidence="1">GAG-pre-integrase domain-containing protein</fullName>
    </recommendedName>
</protein>
<dbReference type="OrthoDB" id="7691805at2759"/>
<dbReference type="AlphaFoldDB" id="A0A4S8KL86"/>
<sequence length="74" mass="8349">THPVDLISWHCRFGHAGIHRILDMHRSKLVAGLDIMTKDFDGHKCVPCLHGKGTCRPFDAVVAHKTEVLERVHT</sequence>
<feature type="non-terminal residue" evidence="2">
    <location>
        <position position="1"/>
    </location>
</feature>
<name>A0A4S8KL86_DENBC</name>
<organism evidence="2 3">
    <name type="scientific">Dendrothele bispora (strain CBS 962.96)</name>
    <dbReference type="NCBI Taxonomy" id="1314807"/>
    <lineage>
        <taxon>Eukaryota</taxon>
        <taxon>Fungi</taxon>
        <taxon>Dikarya</taxon>
        <taxon>Basidiomycota</taxon>
        <taxon>Agaricomycotina</taxon>
        <taxon>Agaricomycetes</taxon>
        <taxon>Agaricomycetidae</taxon>
        <taxon>Agaricales</taxon>
        <taxon>Agaricales incertae sedis</taxon>
        <taxon>Dendrothele</taxon>
    </lineage>
</organism>